<dbReference type="Proteomes" id="UP001157733">
    <property type="component" value="Chromosome"/>
</dbReference>
<feature type="region of interest" description="Disordered" evidence="1">
    <location>
        <begin position="54"/>
        <end position="79"/>
    </location>
</feature>
<gene>
    <name evidence="2" type="ORF">NSPWAT_2376</name>
</gene>
<feature type="region of interest" description="Disordered" evidence="1">
    <location>
        <begin position="93"/>
        <end position="134"/>
    </location>
</feature>
<protein>
    <submittedName>
        <fullName evidence="2">Uncharacterized protein</fullName>
    </submittedName>
</protein>
<evidence type="ECO:0000313" key="2">
    <source>
        <dbReference type="EMBL" id="CAI2719232.1"/>
    </source>
</evidence>
<dbReference type="EMBL" id="OX336137">
    <property type="protein sequence ID" value="CAI2719232.1"/>
    <property type="molecule type" value="Genomic_DNA"/>
</dbReference>
<evidence type="ECO:0000313" key="3">
    <source>
        <dbReference type="Proteomes" id="UP001157733"/>
    </source>
</evidence>
<sequence>MPGGKIWPDFPPRRLCPALPRAPNPFVLKEFPPRLPNPAKSLKSRAFGTKLALNPCKDCPNRPAGGPRAGNPYFKEDSNDGFFDVDPGQCLRAECPAPAHGRHRQQPGQPRDHPHAGRRPLQAQGCGGVRQSAG</sequence>
<accession>A0ABM9HG27</accession>
<name>A0ABM9HG27_9BACT</name>
<evidence type="ECO:0000256" key="1">
    <source>
        <dbReference type="SAM" id="MobiDB-lite"/>
    </source>
</evidence>
<reference evidence="2 3" key="1">
    <citation type="submission" date="2022-09" db="EMBL/GenBank/DDBJ databases">
        <authorList>
            <person name="Kop L."/>
        </authorList>
    </citation>
    <scope>NUCLEOTIDE SEQUENCE [LARGE SCALE GENOMIC DNA]</scope>
    <source>
        <strain evidence="2 3">347</strain>
    </source>
</reference>
<proteinExistence type="predicted"/>
<organism evidence="2 3">
    <name type="scientific">Nitrospina watsonii</name>
    <dbReference type="NCBI Taxonomy" id="1323948"/>
    <lineage>
        <taxon>Bacteria</taxon>
        <taxon>Pseudomonadati</taxon>
        <taxon>Nitrospinota/Tectimicrobiota group</taxon>
        <taxon>Nitrospinota</taxon>
        <taxon>Nitrospinia</taxon>
        <taxon>Nitrospinales</taxon>
        <taxon>Nitrospinaceae</taxon>
        <taxon>Nitrospina</taxon>
    </lineage>
</organism>
<keyword evidence="3" id="KW-1185">Reference proteome</keyword>